<organism evidence="1 2">
    <name type="scientific">Sporolactobacillus terrae</name>
    <dbReference type="NCBI Taxonomy" id="269673"/>
    <lineage>
        <taxon>Bacteria</taxon>
        <taxon>Bacillati</taxon>
        <taxon>Bacillota</taxon>
        <taxon>Bacilli</taxon>
        <taxon>Bacillales</taxon>
        <taxon>Sporolactobacillaceae</taxon>
        <taxon>Sporolactobacillus</taxon>
    </lineage>
</organism>
<name>A0ABX5QA32_9BACL</name>
<evidence type="ECO:0000313" key="2">
    <source>
        <dbReference type="Proteomes" id="UP000285882"/>
    </source>
</evidence>
<dbReference type="Proteomes" id="UP000285882">
    <property type="component" value="Chromosome"/>
</dbReference>
<sequence>MIRDSIIEQVYLAKGPTDLRKSIDGLSVIVQEGFHLNPFSSCLFVFCNRKRDKLKILHWEYNGFWLYYKRLEKGAFAWPKADDSSPSLKITRRQLNWLLDGKSIHTFTQFVETIELSTYKILI</sequence>
<dbReference type="RefSeq" id="WP_051577842.1">
    <property type="nucleotide sequence ID" value="NZ_CP025688.1"/>
</dbReference>
<protein>
    <recommendedName>
        <fullName evidence="3">Transposase</fullName>
    </recommendedName>
</protein>
<dbReference type="InterPro" id="IPR008878">
    <property type="entry name" value="Transposase_IS66_Orf2"/>
</dbReference>
<gene>
    <name evidence="1" type="ORF">C0674_13430</name>
</gene>
<dbReference type="EMBL" id="CP025688">
    <property type="protein sequence ID" value="QAA23521.1"/>
    <property type="molecule type" value="Genomic_DNA"/>
</dbReference>
<dbReference type="NCBIfam" id="NF033819">
    <property type="entry name" value="IS66_TnpB"/>
    <property type="match status" value="1"/>
</dbReference>
<proteinExistence type="predicted"/>
<accession>A0ABX5QA32</accession>
<dbReference type="PANTHER" id="PTHR36455">
    <property type="match status" value="1"/>
</dbReference>
<keyword evidence="2" id="KW-1185">Reference proteome</keyword>
<dbReference type="Pfam" id="PF05717">
    <property type="entry name" value="TnpB_IS66"/>
    <property type="match status" value="1"/>
</dbReference>
<dbReference type="PANTHER" id="PTHR36455:SF1">
    <property type="entry name" value="BLR8292 PROTEIN"/>
    <property type="match status" value="1"/>
</dbReference>
<evidence type="ECO:0000313" key="1">
    <source>
        <dbReference type="EMBL" id="QAA23521.1"/>
    </source>
</evidence>
<reference evidence="1 2" key="1">
    <citation type="submission" date="2018-01" db="EMBL/GenBank/DDBJ databases">
        <title>Complete genome sequencing of Sporolactobacillus terrae DLG3.</title>
        <authorList>
            <person name="Nam Y.-D."/>
            <person name="Kang J."/>
            <person name="Chung W.-H."/>
        </authorList>
    </citation>
    <scope>NUCLEOTIDE SEQUENCE [LARGE SCALE GENOMIC DNA]</scope>
    <source>
        <strain evidence="1 2">DLG3</strain>
    </source>
</reference>
<evidence type="ECO:0008006" key="3">
    <source>
        <dbReference type="Google" id="ProtNLM"/>
    </source>
</evidence>